<dbReference type="InterPro" id="IPR050221">
    <property type="entry name" value="26S_Proteasome_ATPase"/>
</dbReference>
<evidence type="ECO:0000313" key="6">
    <source>
        <dbReference type="Proteomes" id="UP000255423"/>
    </source>
</evidence>
<dbReference type="GO" id="GO:0005524">
    <property type="term" value="F:ATP binding"/>
    <property type="evidence" value="ECO:0007669"/>
    <property type="project" value="UniProtKB-KW"/>
</dbReference>
<dbReference type="PANTHER" id="PTHR23073">
    <property type="entry name" value="26S PROTEASOME REGULATORY SUBUNIT"/>
    <property type="match status" value="1"/>
</dbReference>
<dbReference type="SUPFAM" id="SSF52540">
    <property type="entry name" value="P-loop containing nucleoside triphosphate hydrolases"/>
    <property type="match status" value="1"/>
</dbReference>
<name>A0A380RUX1_FIBSU</name>
<dbReference type="Gene3D" id="1.10.8.60">
    <property type="match status" value="1"/>
</dbReference>
<dbReference type="RefSeq" id="WP_109571848.1">
    <property type="nucleotide sequence ID" value="NZ_UHJL01000001.1"/>
</dbReference>
<keyword evidence="3" id="KW-0067">ATP-binding</keyword>
<organism evidence="5 6">
    <name type="scientific">Fibrobacter succinogenes</name>
    <name type="common">Bacteroides succinogenes</name>
    <dbReference type="NCBI Taxonomy" id="833"/>
    <lineage>
        <taxon>Bacteria</taxon>
        <taxon>Pseudomonadati</taxon>
        <taxon>Fibrobacterota</taxon>
        <taxon>Fibrobacteria</taxon>
        <taxon>Fibrobacterales</taxon>
        <taxon>Fibrobacteraceae</taxon>
        <taxon>Fibrobacter</taxon>
    </lineage>
</organism>
<dbReference type="GO" id="GO:0016887">
    <property type="term" value="F:ATP hydrolysis activity"/>
    <property type="evidence" value="ECO:0007669"/>
    <property type="project" value="InterPro"/>
</dbReference>
<reference evidence="5 6" key="1">
    <citation type="submission" date="2017-08" db="EMBL/GenBank/DDBJ databases">
        <authorList>
            <person name="de Groot N.N."/>
        </authorList>
    </citation>
    <scope>NUCLEOTIDE SEQUENCE [LARGE SCALE GENOMIC DNA]</scope>
    <source>
        <strain evidence="5 6">HM2</strain>
    </source>
</reference>
<dbReference type="AlphaFoldDB" id="A0A380RUX1"/>
<evidence type="ECO:0000256" key="3">
    <source>
        <dbReference type="ARBA" id="ARBA00022840"/>
    </source>
</evidence>
<accession>A0A380RUX1</accession>
<dbReference type="Proteomes" id="UP000255423">
    <property type="component" value="Unassembled WGS sequence"/>
</dbReference>
<proteinExistence type="inferred from homology"/>
<evidence type="ECO:0000259" key="4">
    <source>
        <dbReference type="SMART" id="SM00382"/>
    </source>
</evidence>
<dbReference type="SMART" id="SM00382">
    <property type="entry name" value="AAA"/>
    <property type="match status" value="1"/>
</dbReference>
<comment type="similarity">
    <text evidence="1">Belongs to the AAA ATPase family.</text>
</comment>
<keyword evidence="2" id="KW-0547">Nucleotide-binding</keyword>
<dbReference type="Gene3D" id="3.40.50.300">
    <property type="entry name" value="P-loop containing nucleotide triphosphate hydrolases"/>
    <property type="match status" value="1"/>
</dbReference>
<dbReference type="EMBL" id="UHJL01000001">
    <property type="protein sequence ID" value="SUQ19095.1"/>
    <property type="molecule type" value="Genomic_DNA"/>
</dbReference>
<feature type="domain" description="AAA+ ATPase" evidence="4">
    <location>
        <begin position="235"/>
        <end position="367"/>
    </location>
</feature>
<protein>
    <submittedName>
        <fullName evidence="5">ATPase family associated with various cellular activities (AAA)</fullName>
    </submittedName>
</protein>
<dbReference type="CDD" id="cd19481">
    <property type="entry name" value="RecA-like_protease"/>
    <property type="match status" value="1"/>
</dbReference>
<sequence>MSLDLTNEIEWCKSVIDLRFSQYFSADDSEDKKLQIEMLPPPELDENSPYGQVVSDFEFGFYERLIIALALLPHLCPQALDSFLLNNRTLGRPYTEFGGWRSKSHSGFLPTCETALFLLAGNNIEKRLQMMALFDTSSTLFAERILQLEYGEPGEPANSAALRVSSEYLQYFTTGVKNKPDFSMHFPAKLITTNLQWEDLVLSEETLDDINQLLAWIEKSEVVLDDFGLRKNLKRGYRALFYGPPGTGKTLTATLIGSKVGMDVYRVDLSQVISKYIGETEKNLSNIFDQAEHRNWILFFDEADSLFGARTQTNSSNDRAANQEISYLLQRVEDFPGIVILASNLKSNIDEAFSRRFQNAIYFPLPEPEERMRLWSNIFSKKAILEDDVDLNKFAEKYELAGGALTNVARYAALCAAQQNRKKICNEDIVRALAKELHKEGKIL</sequence>
<evidence type="ECO:0000256" key="2">
    <source>
        <dbReference type="ARBA" id="ARBA00022741"/>
    </source>
</evidence>
<dbReference type="InterPro" id="IPR003959">
    <property type="entry name" value="ATPase_AAA_core"/>
</dbReference>
<dbReference type="Pfam" id="PF00004">
    <property type="entry name" value="AAA"/>
    <property type="match status" value="1"/>
</dbReference>
<evidence type="ECO:0000313" key="5">
    <source>
        <dbReference type="EMBL" id="SUQ19095.1"/>
    </source>
</evidence>
<dbReference type="InterPro" id="IPR027417">
    <property type="entry name" value="P-loop_NTPase"/>
</dbReference>
<gene>
    <name evidence="5" type="ORF">SAMN05661053_0321</name>
</gene>
<evidence type="ECO:0000256" key="1">
    <source>
        <dbReference type="ARBA" id="ARBA00006914"/>
    </source>
</evidence>
<dbReference type="InterPro" id="IPR003593">
    <property type="entry name" value="AAA+_ATPase"/>
</dbReference>